<keyword evidence="4" id="KW-0804">Transcription</keyword>
<keyword evidence="1" id="KW-0862">Zinc</keyword>
<sequence length="440" mass="49765">ILRVTEADILPKQPLRQALIEAFFDHLYHLYPVIEREDVSGPEASVLLIQAVCMAGSLMKHGYAWTGLSLTHSLYEKVKILIHFRHEPDSLNVLKAMCLLSTWSPNPSDSLSLDSPWHWSGAATRLAFQMGLHSHLSYSRKRDADCRQRIWWLLFASDKLMSACFGRPATIRLSDFDTPLPVLNDLPAHDTKSSVFIHTTRLCIIIGSIADHSTQKEVVSAEEMTTLVQSLCSWLRDLPDDFRLFDASGSRNPYQEPIVELHIAYFATVILLQALQVHGGKISLASTLSIVASSCIVRLYDEIYCREHIRFLLPIHSFYCMVAAVPQIYYRPQSNEGTRLRQDELDIICSVVKQLQTRFGGATTVARNISRLRSELERFKNRNSLQNGISKQTESAVWTVCAMDEYVLELFPFPASLSPNMGLLTERTNIANQETDSVPQ</sequence>
<organism evidence="7 8">
    <name type="scientific">Oidiodendron maius (strain Zn)</name>
    <dbReference type="NCBI Taxonomy" id="913774"/>
    <lineage>
        <taxon>Eukaryota</taxon>
        <taxon>Fungi</taxon>
        <taxon>Dikarya</taxon>
        <taxon>Ascomycota</taxon>
        <taxon>Pezizomycotina</taxon>
        <taxon>Leotiomycetes</taxon>
        <taxon>Leotiomycetes incertae sedis</taxon>
        <taxon>Myxotrichaceae</taxon>
        <taxon>Oidiodendron</taxon>
    </lineage>
</organism>
<evidence type="ECO:0000256" key="1">
    <source>
        <dbReference type="ARBA" id="ARBA00022833"/>
    </source>
</evidence>
<dbReference type="OrthoDB" id="39175at2759"/>
<keyword evidence="3" id="KW-0238">DNA-binding</keyword>
<proteinExistence type="predicted"/>
<evidence type="ECO:0000259" key="6">
    <source>
        <dbReference type="SMART" id="SM00906"/>
    </source>
</evidence>
<feature type="non-terminal residue" evidence="7">
    <location>
        <position position="1"/>
    </location>
</feature>
<reference evidence="8" key="2">
    <citation type="submission" date="2015-01" db="EMBL/GenBank/DDBJ databases">
        <title>Evolutionary Origins and Diversification of the Mycorrhizal Mutualists.</title>
        <authorList>
            <consortium name="DOE Joint Genome Institute"/>
            <consortium name="Mycorrhizal Genomics Consortium"/>
            <person name="Kohler A."/>
            <person name="Kuo A."/>
            <person name="Nagy L.G."/>
            <person name="Floudas D."/>
            <person name="Copeland A."/>
            <person name="Barry K.W."/>
            <person name="Cichocki N."/>
            <person name="Veneault-Fourrey C."/>
            <person name="LaButti K."/>
            <person name="Lindquist E.A."/>
            <person name="Lipzen A."/>
            <person name="Lundell T."/>
            <person name="Morin E."/>
            <person name="Murat C."/>
            <person name="Riley R."/>
            <person name="Ohm R."/>
            <person name="Sun H."/>
            <person name="Tunlid A."/>
            <person name="Henrissat B."/>
            <person name="Grigoriev I.V."/>
            <person name="Hibbett D.S."/>
            <person name="Martin F."/>
        </authorList>
    </citation>
    <scope>NUCLEOTIDE SEQUENCE [LARGE SCALE GENOMIC DNA]</scope>
    <source>
        <strain evidence="8">Zn</strain>
    </source>
</reference>
<dbReference type="InterPro" id="IPR052073">
    <property type="entry name" value="Amide_Lactam_Regulators"/>
</dbReference>
<name>A0A0C3GQF7_OIDMZ</name>
<gene>
    <name evidence="7" type="ORF">OIDMADRAFT_96272</name>
</gene>
<evidence type="ECO:0000313" key="8">
    <source>
        <dbReference type="Proteomes" id="UP000054321"/>
    </source>
</evidence>
<dbReference type="GO" id="GO:0006351">
    <property type="term" value="P:DNA-templated transcription"/>
    <property type="evidence" value="ECO:0007669"/>
    <property type="project" value="InterPro"/>
</dbReference>
<dbReference type="InterPro" id="IPR007219">
    <property type="entry name" value="XnlR_reg_dom"/>
</dbReference>
<evidence type="ECO:0000313" key="7">
    <source>
        <dbReference type="EMBL" id="KIM93599.1"/>
    </source>
</evidence>
<dbReference type="Pfam" id="PF04082">
    <property type="entry name" value="Fungal_trans"/>
    <property type="match status" value="1"/>
</dbReference>
<evidence type="ECO:0000256" key="3">
    <source>
        <dbReference type="ARBA" id="ARBA00023125"/>
    </source>
</evidence>
<dbReference type="SMART" id="SM00906">
    <property type="entry name" value="Fungal_trans"/>
    <property type="match status" value="1"/>
</dbReference>
<keyword evidence="8" id="KW-1185">Reference proteome</keyword>
<keyword evidence="2" id="KW-0805">Transcription regulation</keyword>
<feature type="domain" description="Xylanolytic transcriptional activator regulatory" evidence="6">
    <location>
        <begin position="116"/>
        <end position="187"/>
    </location>
</feature>
<protein>
    <recommendedName>
        <fullName evidence="6">Xylanolytic transcriptional activator regulatory domain-containing protein</fullName>
    </recommendedName>
</protein>
<keyword evidence="5" id="KW-0539">Nucleus</keyword>
<evidence type="ECO:0000256" key="4">
    <source>
        <dbReference type="ARBA" id="ARBA00023163"/>
    </source>
</evidence>
<dbReference type="PANTHER" id="PTHR47171:SF3">
    <property type="entry name" value="FARA-RELATED"/>
    <property type="match status" value="1"/>
</dbReference>
<evidence type="ECO:0000256" key="2">
    <source>
        <dbReference type="ARBA" id="ARBA00023015"/>
    </source>
</evidence>
<dbReference type="GO" id="GO:0003677">
    <property type="term" value="F:DNA binding"/>
    <property type="evidence" value="ECO:0007669"/>
    <property type="project" value="UniProtKB-KW"/>
</dbReference>
<dbReference type="InParanoid" id="A0A0C3GQF7"/>
<dbReference type="CDD" id="cd12148">
    <property type="entry name" value="fungal_TF_MHR"/>
    <property type="match status" value="1"/>
</dbReference>
<feature type="non-terminal residue" evidence="7">
    <location>
        <position position="440"/>
    </location>
</feature>
<dbReference type="AlphaFoldDB" id="A0A0C3GQF7"/>
<dbReference type="HOGENOM" id="CLU_007427_3_1_1"/>
<dbReference type="PANTHER" id="PTHR47171">
    <property type="entry name" value="FARA-RELATED"/>
    <property type="match status" value="1"/>
</dbReference>
<dbReference type="Proteomes" id="UP000054321">
    <property type="component" value="Unassembled WGS sequence"/>
</dbReference>
<reference evidence="7 8" key="1">
    <citation type="submission" date="2014-04" db="EMBL/GenBank/DDBJ databases">
        <authorList>
            <consortium name="DOE Joint Genome Institute"/>
            <person name="Kuo A."/>
            <person name="Martino E."/>
            <person name="Perotto S."/>
            <person name="Kohler A."/>
            <person name="Nagy L.G."/>
            <person name="Floudas D."/>
            <person name="Copeland A."/>
            <person name="Barry K.W."/>
            <person name="Cichocki N."/>
            <person name="Veneault-Fourrey C."/>
            <person name="LaButti K."/>
            <person name="Lindquist E.A."/>
            <person name="Lipzen A."/>
            <person name="Lundell T."/>
            <person name="Morin E."/>
            <person name="Murat C."/>
            <person name="Sun H."/>
            <person name="Tunlid A."/>
            <person name="Henrissat B."/>
            <person name="Grigoriev I.V."/>
            <person name="Hibbett D.S."/>
            <person name="Martin F."/>
            <person name="Nordberg H.P."/>
            <person name="Cantor M.N."/>
            <person name="Hua S.X."/>
        </authorList>
    </citation>
    <scope>NUCLEOTIDE SEQUENCE [LARGE SCALE GENOMIC DNA]</scope>
    <source>
        <strain evidence="7 8">Zn</strain>
    </source>
</reference>
<evidence type="ECO:0000256" key="5">
    <source>
        <dbReference type="ARBA" id="ARBA00023242"/>
    </source>
</evidence>
<accession>A0A0C3GQF7</accession>
<dbReference type="EMBL" id="KN832894">
    <property type="protein sequence ID" value="KIM93599.1"/>
    <property type="molecule type" value="Genomic_DNA"/>
</dbReference>
<dbReference type="GO" id="GO:0008270">
    <property type="term" value="F:zinc ion binding"/>
    <property type="evidence" value="ECO:0007669"/>
    <property type="project" value="InterPro"/>
</dbReference>